<dbReference type="InterPro" id="IPR002016">
    <property type="entry name" value="Haem_peroxidase"/>
</dbReference>
<feature type="chain" id="PRO_5044952321" description="Peroxidase" evidence="7">
    <location>
        <begin position="21"/>
        <end position="526"/>
    </location>
</feature>
<keyword evidence="7" id="KW-0732">Signal</keyword>
<keyword evidence="3" id="KW-0479">Metal-binding</keyword>
<reference evidence="9 10" key="1">
    <citation type="submission" date="2024-05" db="EMBL/GenBank/DDBJ databases">
        <title>A draft genome resource for the thread blight pathogen Marasmius tenuissimus strain MS-2.</title>
        <authorList>
            <person name="Yulfo-Soto G.E."/>
            <person name="Baruah I.K."/>
            <person name="Amoako-Attah I."/>
            <person name="Bukari Y."/>
            <person name="Meinhardt L.W."/>
            <person name="Bailey B.A."/>
            <person name="Cohen S.P."/>
        </authorList>
    </citation>
    <scope>NUCLEOTIDE SEQUENCE [LARGE SCALE GENOMIC DNA]</scope>
    <source>
        <strain evidence="9 10">MS-2</strain>
    </source>
</reference>
<evidence type="ECO:0000256" key="2">
    <source>
        <dbReference type="ARBA" id="ARBA00022617"/>
    </source>
</evidence>
<evidence type="ECO:0000313" key="9">
    <source>
        <dbReference type="EMBL" id="KAL0058539.1"/>
    </source>
</evidence>
<name>A0ABR2ZC12_9AGAR</name>
<accession>A0ABR2ZC12</accession>
<evidence type="ECO:0000256" key="5">
    <source>
        <dbReference type="ARBA" id="ARBA00023004"/>
    </source>
</evidence>
<evidence type="ECO:0000256" key="3">
    <source>
        <dbReference type="ARBA" id="ARBA00022723"/>
    </source>
</evidence>
<dbReference type="Pfam" id="PF00141">
    <property type="entry name" value="peroxidase"/>
    <property type="match status" value="1"/>
</dbReference>
<keyword evidence="1 7" id="KW-0575">Peroxidase</keyword>
<dbReference type="InterPro" id="IPR044831">
    <property type="entry name" value="Ccp1-like"/>
</dbReference>
<dbReference type="EMBL" id="JBBXMP010000302">
    <property type="protein sequence ID" value="KAL0058539.1"/>
    <property type="molecule type" value="Genomic_DNA"/>
</dbReference>
<dbReference type="EC" id="1.11.1.-" evidence="7"/>
<dbReference type="PANTHER" id="PTHR31356:SF53">
    <property type="entry name" value="HEME PEROXIDASE"/>
    <property type="match status" value="1"/>
</dbReference>
<comment type="similarity">
    <text evidence="6">Belongs to the peroxidase family.</text>
</comment>
<dbReference type="PROSITE" id="PS50873">
    <property type="entry name" value="PEROXIDASE_4"/>
    <property type="match status" value="1"/>
</dbReference>
<keyword evidence="5" id="KW-0408">Iron</keyword>
<sequence>MIFLLSPLAIVSTAIALTQGKMFHWPNRQLDFVDTVLYELTFFENLTSNCLRRDNTTVGAQWLRLAYHDMATHNFEDGTGGMDGSIFYEFDRPANVGLNRTIGDFVGFGARFFGLADLIAAGVTVGILECGGPVIPFRAGRVDVTGPGNFGTPEPQHDLETIQESFRKQGFTQSEMIALTACGHTLGGVTQEDFPEIVKDQIFQSFNEQMDRFNNDVVTKYLDGTTPNPLVIGVNATMNSDIRVFASDGNVTIQSLSSPEAFNQTCIDLLERMINTVPSSVTLTEVIEPWDYKVGEARLAVANSTDALVMTTKLRLLNVNENEKREVKLLWTDRNGQCPQESCSSLAVGSSRLNGTRLFRQGHGKTGITYSFAISDIDPVQSIGKFWFEIDEKDGSETTMVGNDDDNGYVIPQDDVLYDVTRSTLFANDDASNFTAEIVVAVKNDLVGKAPVNLETAESFTLPYTFRVVEAKEDSRFPKTAGYTFFSAKTPEFLTTGFDIYFGEVKPENLKVVFGILFEAANTVPL</sequence>
<organism evidence="9 10">
    <name type="scientific">Marasmius tenuissimus</name>
    <dbReference type="NCBI Taxonomy" id="585030"/>
    <lineage>
        <taxon>Eukaryota</taxon>
        <taxon>Fungi</taxon>
        <taxon>Dikarya</taxon>
        <taxon>Basidiomycota</taxon>
        <taxon>Agaricomycotina</taxon>
        <taxon>Agaricomycetes</taxon>
        <taxon>Agaricomycetidae</taxon>
        <taxon>Agaricales</taxon>
        <taxon>Marasmiineae</taxon>
        <taxon>Marasmiaceae</taxon>
        <taxon>Marasmius</taxon>
    </lineage>
</organism>
<evidence type="ECO:0000256" key="4">
    <source>
        <dbReference type="ARBA" id="ARBA00023002"/>
    </source>
</evidence>
<evidence type="ECO:0000256" key="6">
    <source>
        <dbReference type="RuleBase" id="RU004241"/>
    </source>
</evidence>
<evidence type="ECO:0000313" key="10">
    <source>
        <dbReference type="Proteomes" id="UP001437256"/>
    </source>
</evidence>
<keyword evidence="4 7" id="KW-0560">Oxidoreductase</keyword>
<dbReference type="Proteomes" id="UP001437256">
    <property type="component" value="Unassembled WGS sequence"/>
</dbReference>
<gene>
    <name evidence="9" type="ORF">AAF712_014777</name>
</gene>
<evidence type="ECO:0000256" key="7">
    <source>
        <dbReference type="RuleBase" id="RU363051"/>
    </source>
</evidence>
<dbReference type="Gene3D" id="1.10.520.10">
    <property type="match status" value="1"/>
</dbReference>
<feature type="domain" description="Plant heme peroxidase family profile" evidence="8">
    <location>
        <begin position="116"/>
        <end position="298"/>
    </location>
</feature>
<keyword evidence="2" id="KW-0349">Heme</keyword>
<dbReference type="SUPFAM" id="SSF48113">
    <property type="entry name" value="Heme-dependent peroxidases"/>
    <property type="match status" value="1"/>
</dbReference>
<dbReference type="InterPro" id="IPR010255">
    <property type="entry name" value="Haem_peroxidase_sf"/>
</dbReference>
<keyword evidence="10" id="KW-1185">Reference proteome</keyword>
<dbReference type="Gene3D" id="1.10.420.10">
    <property type="entry name" value="Peroxidase, domain 2"/>
    <property type="match status" value="1"/>
</dbReference>
<evidence type="ECO:0000256" key="1">
    <source>
        <dbReference type="ARBA" id="ARBA00022559"/>
    </source>
</evidence>
<protein>
    <recommendedName>
        <fullName evidence="7">Peroxidase</fullName>
        <ecNumber evidence="7">1.11.1.-</ecNumber>
    </recommendedName>
</protein>
<dbReference type="PANTHER" id="PTHR31356">
    <property type="entry name" value="THYLAKOID LUMENAL 29 KDA PROTEIN, CHLOROPLASTIC-RELATED"/>
    <property type="match status" value="1"/>
</dbReference>
<comment type="caution">
    <text evidence="9">The sequence shown here is derived from an EMBL/GenBank/DDBJ whole genome shotgun (WGS) entry which is preliminary data.</text>
</comment>
<proteinExistence type="inferred from homology"/>
<feature type="signal peptide" evidence="7">
    <location>
        <begin position="1"/>
        <end position="20"/>
    </location>
</feature>
<evidence type="ECO:0000259" key="8">
    <source>
        <dbReference type="PROSITE" id="PS50873"/>
    </source>
</evidence>